<evidence type="ECO:0000313" key="2">
    <source>
        <dbReference type="EMBL" id="MBR0598721.1"/>
    </source>
</evidence>
<dbReference type="RefSeq" id="WP_227018853.1">
    <property type="nucleotide sequence ID" value="NZ_JAGSND010000008.1"/>
</dbReference>
<organism evidence="2 3">
    <name type="scientific">Sinanaerobacter chloroacetimidivorans</name>
    <dbReference type="NCBI Taxonomy" id="2818044"/>
    <lineage>
        <taxon>Bacteria</taxon>
        <taxon>Bacillati</taxon>
        <taxon>Bacillota</taxon>
        <taxon>Clostridia</taxon>
        <taxon>Peptostreptococcales</taxon>
        <taxon>Anaerovoracaceae</taxon>
        <taxon>Sinanaerobacter</taxon>
    </lineage>
</organism>
<reference evidence="2" key="2">
    <citation type="submission" date="2021-04" db="EMBL/GenBank/DDBJ databases">
        <authorList>
            <person name="Liu J."/>
        </authorList>
    </citation>
    <scope>NUCLEOTIDE SEQUENCE</scope>
    <source>
        <strain evidence="2">BAD-6</strain>
    </source>
</reference>
<dbReference type="Pfam" id="PF13847">
    <property type="entry name" value="Methyltransf_31"/>
    <property type="match status" value="1"/>
</dbReference>
<reference evidence="2" key="1">
    <citation type="submission" date="2021-04" db="EMBL/GenBank/DDBJ databases">
        <title>Sinoanaerobacter chloroacetimidivorans sp. nov., an obligate anaerobic bacterium isolated from anaerobic sludge.</title>
        <authorList>
            <person name="Bao Y."/>
        </authorList>
    </citation>
    <scope>NUCLEOTIDE SEQUENCE</scope>
    <source>
        <strain evidence="2">BAD-6</strain>
    </source>
</reference>
<protein>
    <submittedName>
        <fullName evidence="2">Class I SAM-dependent methyltransferase</fullName>
    </submittedName>
</protein>
<dbReference type="Proteomes" id="UP000675664">
    <property type="component" value="Unassembled WGS sequence"/>
</dbReference>
<dbReference type="InterPro" id="IPR029063">
    <property type="entry name" value="SAM-dependent_MTases_sf"/>
</dbReference>
<evidence type="ECO:0000259" key="1">
    <source>
        <dbReference type="Pfam" id="PF13847"/>
    </source>
</evidence>
<keyword evidence="2" id="KW-0489">Methyltransferase</keyword>
<dbReference type="AlphaFoldDB" id="A0A8J8B2G2"/>
<dbReference type="SUPFAM" id="SSF53335">
    <property type="entry name" value="S-adenosyl-L-methionine-dependent methyltransferases"/>
    <property type="match status" value="1"/>
</dbReference>
<feature type="domain" description="Methyltransferase" evidence="1">
    <location>
        <begin position="35"/>
        <end position="141"/>
    </location>
</feature>
<accession>A0A8J8B2G2</accession>
<sequence>MKYRESGMPPEDLWDTFFTPAEILEKLGVDEKINTLVDVGCGYGTFLIPAAELVGGKVIGIDIDDDMIKACKDKIQDYNVPFVELIYGDIMTDETMNFLSDYIGKIDYISLFNILHCEEPLLLLKKGYEILNDKGKIGVIHWKSEETPRGPSIEIRPKPEMIIHWALQAGFTLEQQLELPPYHFGLVFKK</sequence>
<dbReference type="EMBL" id="JAGSND010000008">
    <property type="protein sequence ID" value="MBR0598721.1"/>
    <property type="molecule type" value="Genomic_DNA"/>
</dbReference>
<dbReference type="GO" id="GO:0008168">
    <property type="term" value="F:methyltransferase activity"/>
    <property type="evidence" value="ECO:0007669"/>
    <property type="project" value="UniProtKB-KW"/>
</dbReference>
<dbReference type="CDD" id="cd02440">
    <property type="entry name" value="AdoMet_MTases"/>
    <property type="match status" value="1"/>
</dbReference>
<keyword evidence="2" id="KW-0808">Transferase</keyword>
<gene>
    <name evidence="2" type="ORF">KCX82_12595</name>
</gene>
<dbReference type="GO" id="GO:0032259">
    <property type="term" value="P:methylation"/>
    <property type="evidence" value="ECO:0007669"/>
    <property type="project" value="UniProtKB-KW"/>
</dbReference>
<dbReference type="Gene3D" id="3.40.50.150">
    <property type="entry name" value="Vaccinia Virus protein VP39"/>
    <property type="match status" value="1"/>
</dbReference>
<keyword evidence="3" id="KW-1185">Reference proteome</keyword>
<dbReference type="InterPro" id="IPR025714">
    <property type="entry name" value="Methyltranfer_dom"/>
</dbReference>
<name>A0A8J8B2G2_9FIRM</name>
<dbReference type="PANTHER" id="PTHR43861">
    <property type="entry name" value="TRANS-ACONITATE 2-METHYLTRANSFERASE-RELATED"/>
    <property type="match status" value="1"/>
</dbReference>
<comment type="caution">
    <text evidence="2">The sequence shown here is derived from an EMBL/GenBank/DDBJ whole genome shotgun (WGS) entry which is preliminary data.</text>
</comment>
<evidence type="ECO:0000313" key="3">
    <source>
        <dbReference type="Proteomes" id="UP000675664"/>
    </source>
</evidence>
<proteinExistence type="predicted"/>